<evidence type="ECO:0000256" key="5">
    <source>
        <dbReference type="RuleBase" id="RU361157"/>
    </source>
</evidence>
<dbReference type="RefSeq" id="WP_068668857.1">
    <property type="nucleotide sequence ID" value="NZ_LWLG01000002.1"/>
</dbReference>
<keyword evidence="5" id="KW-0813">Transport</keyword>
<feature type="transmembrane region" description="Helical" evidence="5">
    <location>
        <begin position="228"/>
        <end position="246"/>
    </location>
</feature>
<dbReference type="Proteomes" id="UP000078390">
    <property type="component" value="Unassembled WGS sequence"/>
</dbReference>
<keyword evidence="2 5" id="KW-0812">Transmembrane</keyword>
<keyword evidence="5" id="KW-1003">Cell membrane</keyword>
<name>A0A179D6Y9_9BACT</name>
<evidence type="ECO:0000313" key="7">
    <source>
        <dbReference type="EMBL" id="OAQ21212.1"/>
    </source>
</evidence>
<gene>
    <name evidence="7" type="ORF">TDIS_0432</name>
</gene>
<reference evidence="7 8" key="1">
    <citation type="submission" date="2016-04" db="EMBL/GenBank/DDBJ databases">
        <title>Genome analysis of Thermosulfurimonas dismutans, the first thermophilic sulfur-disproportionating bacterium of the phylum Thermodesulfobacteria.</title>
        <authorList>
            <person name="Mardanov A.V."/>
            <person name="Beletsky A.V."/>
            <person name="Kadnikov V.V."/>
            <person name="Slobodkin A.I."/>
            <person name="Ravin N.V."/>
        </authorList>
    </citation>
    <scope>NUCLEOTIDE SEQUENCE [LARGE SCALE GENOMIC DNA]</scope>
    <source>
        <strain evidence="7 8">S95</strain>
    </source>
</reference>
<evidence type="ECO:0000256" key="2">
    <source>
        <dbReference type="ARBA" id="ARBA00022692"/>
    </source>
</evidence>
<dbReference type="Pfam" id="PF01061">
    <property type="entry name" value="ABC2_membrane"/>
    <property type="match status" value="1"/>
</dbReference>
<keyword evidence="8" id="KW-1185">Reference proteome</keyword>
<keyword evidence="4 5" id="KW-0472">Membrane</keyword>
<feature type="transmembrane region" description="Helical" evidence="5">
    <location>
        <begin position="141"/>
        <end position="165"/>
    </location>
</feature>
<evidence type="ECO:0000256" key="1">
    <source>
        <dbReference type="ARBA" id="ARBA00004141"/>
    </source>
</evidence>
<accession>A0A179D6Y9</accession>
<dbReference type="EMBL" id="LWLG01000002">
    <property type="protein sequence ID" value="OAQ21212.1"/>
    <property type="molecule type" value="Genomic_DNA"/>
</dbReference>
<organism evidence="7 8">
    <name type="scientific">Thermosulfurimonas dismutans</name>
    <dbReference type="NCBI Taxonomy" id="999894"/>
    <lineage>
        <taxon>Bacteria</taxon>
        <taxon>Pseudomonadati</taxon>
        <taxon>Thermodesulfobacteriota</taxon>
        <taxon>Thermodesulfobacteria</taxon>
        <taxon>Thermodesulfobacteriales</taxon>
        <taxon>Thermodesulfobacteriaceae</taxon>
        <taxon>Thermosulfurimonas</taxon>
    </lineage>
</organism>
<dbReference type="InterPro" id="IPR013525">
    <property type="entry name" value="ABC2_TM"/>
</dbReference>
<protein>
    <recommendedName>
        <fullName evidence="5">Transport permease protein</fullName>
    </recommendedName>
</protein>
<dbReference type="GO" id="GO:0005886">
    <property type="term" value="C:plasma membrane"/>
    <property type="evidence" value="ECO:0007669"/>
    <property type="project" value="UniProtKB-SubCell"/>
</dbReference>
<feature type="transmembrane region" description="Helical" evidence="5">
    <location>
        <begin position="172"/>
        <end position="191"/>
    </location>
</feature>
<keyword evidence="3 5" id="KW-1133">Transmembrane helix</keyword>
<comment type="similarity">
    <text evidence="5">Belongs to the ABC-2 integral membrane protein family.</text>
</comment>
<evidence type="ECO:0000256" key="4">
    <source>
        <dbReference type="ARBA" id="ARBA00023136"/>
    </source>
</evidence>
<dbReference type="GO" id="GO:0140359">
    <property type="term" value="F:ABC-type transporter activity"/>
    <property type="evidence" value="ECO:0007669"/>
    <property type="project" value="InterPro"/>
</dbReference>
<comment type="caution">
    <text evidence="7">The sequence shown here is derived from an EMBL/GenBank/DDBJ whole genome shotgun (WGS) entry which is preliminary data.</text>
</comment>
<dbReference type="PANTHER" id="PTHR43229:SF2">
    <property type="entry name" value="NODULATION PROTEIN J"/>
    <property type="match status" value="1"/>
</dbReference>
<proteinExistence type="inferred from homology"/>
<evidence type="ECO:0000256" key="3">
    <source>
        <dbReference type="ARBA" id="ARBA00022989"/>
    </source>
</evidence>
<dbReference type="InterPro" id="IPR047817">
    <property type="entry name" value="ABC2_TM_bact-type"/>
</dbReference>
<evidence type="ECO:0000259" key="6">
    <source>
        <dbReference type="PROSITE" id="PS51012"/>
    </source>
</evidence>
<comment type="subcellular location">
    <subcellularLocation>
        <location evidence="5">Cell membrane</location>
        <topology evidence="5">Multi-pass membrane protein</topology>
    </subcellularLocation>
    <subcellularLocation>
        <location evidence="1">Membrane</location>
        <topology evidence="1">Multi-pass membrane protein</topology>
    </subcellularLocation>
</comment>
<sequence length="264" mass="30227">MLRAKRILGVVARQVFLYRRSFSRILDLFYWPTMDILLWGFLTLYLERGTLHLPRFVSFFLGALILWHILYRSQIAVSVSFLEDIWSRNLLNLMVAPLTLTEYMLGLITVSLIKVSLAFTIMASLAGLFYGFNIFKLGVSLIPFVVNLLALGWAIGFVTIGFIFRFGQEAEILAWALAFVFLPLSAVFYPLSVLPPIIRDLAWFTPSAHVFEGMRAVIENGTIPLRHLIWATGLNLAYLSFGAWFMRRQYEYAREKGTIPKIGE</sequence>
<feature type="transmembrane region" description="Helical" evidence="5">
    <location>
        <begin position="117"/>
        <end position="135"/>
    </location>
</feature>
<dbReference type="PATRIC" id="fig|999894.6.peg.434"/>
<dbReference type="InterPro" id="IPR051784">
    <property type="entry name" value="Nod_factor_ABC_transporter"/>
</dbReference>
<dbReference type="PANTHER" id="PTHR43229">
    <property type="entry name" value="NODULATION PROTEIN J"/>
    <property type="match status" value="1"/>
</dbReference>
<evidence type="ECO:0000313" key="8">
    <source>
        <dbReference type="Proteomes" id="UP000078390"/>
    </source>
</evidence>
<feature type="domain" description="ABC transmembrane type-2" evidence="6">
    <location>
        <begin position="23"/>
        <end position="249"/>
    </location>
</feature>
<dbReference type="STRING" id="999894.TDIS_0432"/>
<dbReference type="AlphaFoldDB" id="A0A179D6Y9"/>
<feature type="transmembrane region" description="Helical" evidence="5">
    <location>
        <begin position="53"/>
        <end position="70"/>
    </location>
</feature>
<feature type="transmembrane region" description="Helical" evidence="5">
    <location>
        <begin position="28"/>
        <end position="46"/>
    </location>
</feature>
<dbReference type="PROSITE" id="PS51012">
    <property type="entry name" value="ABC_TM2"/>
    <property type="match status" value="1"/>
</dbReference>